<dbReference type="AlphaFoldDB" id="A0A1E5BJ53"/>
<evidence type="ECO:0000313" key="1">
    <source>
        <dbReference type="EMBL" id="OEE37509.1"/>
    </source>
</evidence>
<dbReference type="STRING" id="1187848.A1QO_17375"/>
<accession>A0A1E5BJ53</accession>
<dbReference type="Proteomes" id="UP000094741">
    <property type="component" value="Unassembled WGS sequence"/>
</dbReference>
<reference evidence="1 2" key="1">
    <citation type="journal article" date="2012" name="Science">
        <title>Ecological populations of bacteria act as socially cohesive units of antibiotic production and resistance.</title>
        <authorList>
            <person name="Cordero O.X."/>
            <person name="Wildschutte H."/>
            <person name="Kirkup B."/>
            <person name="Proehl S."/>
            <person name="Ngo L."/>
            <person name="Hussain F."/>
            <person name="Le Roux F."/>
            <person name="Mincer T."/>
            <person name="Polz M.F."/>
        </authorList>
    </citation>
    <scope>NUCLEOTIDE SEQUENCE [LARGE SCALE GENOMIC DNA]</scope>
    <source>
        <strain evidence="1 2">ZF-129</strain>
    </source>
</reference>
<evidence type="ECO:0000313" key="2">
    <source>
        <dbReference type="Proteomes" id="UP000094741"/>
    </source>
</evidence>
<dbReference type="RefSeq" id="WP_017041352.1">
    <property type="nucleotide sequence ID" value="NZ_AJYQ02000018.1"/>
</dbReference>
<proteinExistence type="predicted"/>
<gene>
    <name evidence="1" type="ORF">A1QO_17375</name>
</gene>
<dbReference type="EMBL" id="AJYQ02000018">
    <property type="protein sequence ID" value="OEE37509.1"/>
    <property type="molecule type" value="Genomic_DNA"/>
</dbReference>
<comment type="caution">
    <text evidence="1">The sequence shown here is derived from an EMBL/GenBank/DDBJ whole genome shotgun (WGS) entry which is preliminary data.</text>
</comment>
<dbReference type="OrthoDB" id="9812192at2"/>
<name>A0A1E5BJ53_9VIBR</name>
<sequence length="82" mass="9462">MITVTYLLDSCWVLSLGILQSTRNEVGCITFEHHESECLKYISLYKEWSNKARLEDQDIEYGIIQSGHEPVAKNYQQRPAGL</sequence>
<organism evidence="1 2">
    <name type="scientific">Vibrio genomosp. F10 str. ZF-129</name>
    <dbReference type="NCBI Taxonomy" id="1187848"/>
    <lineage>
        <taxon>Bacteria</taxon>
        <taxon>Pseudomonadati</taxon>
        <taxon>Pseudomonadota</taxon>
        <taxon>Gammaproteobacteria</taxon>
        <taxon>Vibrionales</taxon>
        <taxon>Vibrionaceae</taxon>
        <taxon>Vibrio</taxon>
    </lineage>
</organism>
<protein>
    <submittedName>
        <fullName evidence="1">Uncharacterized protein</fullName>
    </submittedName>
</protein>